<name>A0A1R4G6T4_BREDI</name>
<dbReference type="Proteomes" id="UP000195766">
    <property type="component" value="Unassembled WGS sequence"/>
</dbReference>
<dbReference type="EMBL" id="FUIE01000051">
    <property type="protein sequence ID" value="SJM63785.1"/>
    <property type="molecule type" value="Genomic_DNA"/>
</dbReference>
<dbReference type="RefSeq" id="WP_087140795.1">
    <property type="nucleotide sequence ID" value="NZ_FUIE01000051.1"/>
</dbReference>
<dbReference type="PANTHER" id="PTHR35580">
    <property type="entry name" value="CELL SURFACE GLYCOPROTEIN (S-LAYER PROTEIN)-LIKE PROTEIN"/>
    <property type="match status" value="1"/>
</dbReference>
<proteinExistence type="predicted"/>
<dbReference type="AlphaFoldDB" id="A0A1R4G6T4"/>
<dbReference type="SUPFAM" id="SSF101898">
    <property type="entry name" value="NHL repeat"/>
    <property type="match status" value="1"/>
</dbReference>
<reference evidence="2 3" key="1">
    <citation type="submission" date="2017-02" db="EMBL/GenBank/DDBJ databases">
        <authorList>
            <person name="Peterson S.W."/>
        </authorList>
    </citation>
    <scope>NUCLEOTIDE SEQUENCE [LARGE SCALE GENOMIC DNA]</scope>
    <source>
        <strain evidence="2 3">3F5N</strain>
    </source>
</reference>
<evidence type="ECO:0000313" key="3">
    <source>
        <dbReference type="Proteomes" id="UP000195766"/>
    </source>
</evidence>
<dbReference type="OrthoDB" id="7196243at2"/>
<dbReference type="InterPro" id="IPR052918">
    <property type="entry name" value="Motility_Chemotaxis_Reg"/>
</dbReference>
<accession>A0A1R4G6T4</accession>
<organism evidence="2 3">
    <name type="scientific">Brevundimonas diminuta 3F5N</name>
    <dbReference type="NCBI Taxonomy" id="1255603"/>
    <lineage>
        <taxon>Bacteria</taxon>
        <taxon>Pseudomonadati</taxon>
        <taxon>Pseudomonadota</taxon>
        <taxon>Alphaproteobacteria</taxon>
        <taxon>Caulobacterales</taxon>
        <taxon>Caulobacteraceae</taxon>
        <taxon>Brevundimonas</taxon>
    </lineage>
</organism>
<feature type="region of interest" description="Disordered" evidence="1">
    <location>
        <begin position="23"/>
        <end position="48"/>
    </location>
</feature>
<sequence length="905" mass="92978">MAAINNSYLLGLFGTGTGLGGLPSAAPAPKPKTQPTAPWTLTPKEKPSQSDLLRAALSGRKLVNEENAVLDVKGASSGDYRKIFAMYQGLTMLEALTTRAGERGVGRLEADQLSRRFASGVAEMTDFLASAQFDGVRIVQGVSASQSQSTAAVARDNSKYLTGPIHDGALTDPVAAFQGDVRFGVTVKTMAGTQTVNIDLAEMGTTPRTMDAVLEHINGKLEAAGVQTRIHRQMIEAEPRTVKAGDKTITLPAGPTRWGLTVSGTSVETISFVPAVARDSIQVVQGVGTKGAHEVLKFDPDGNPVAGAGGESFWVEGRSGVSNLPDGVETVRASAAGPDGSMWIVADVNAGSSTQPIKGQADVVLMKLDSAGNVVVSRALGAASKASGYAIAVDADGRVAVAGSVVGALVPGEAGASATTADSFVTVFDAEGREQWTQRRGARAEDEATAVSFGADGRVYVAGRAKSAMPGTSAVGGWDGYVQAFSESQIHSLAPIKATATGAAQFGTAGDDNVQAMTVDGDNLYTAGVENGAFVLRHFRVGPTGAPELLSVRDLGASSGGEIAGLAVTDGRLIVSGATGNGALNAGQAANAHAGGQDAFVATLSTDLVASGADRLTYYGGEGDDTAADVKVHDGKVWLTGVSDRPIGAKKEDATRGYLARLDAQTGQVEWSQTWTAAEGQAKPLALTVSSGGASVLDRLGLPQGEIDQSDSKALVDATAVRAGDRFYVQNPTTGRQTAVTIEAKDTLQSLARKIELASGRHLKVTIKTDRDYLTGMDGDTRVTSGGVQRLSITSADGRAGAVLIPGEGGRDALAGLGLTPGFIGKSADDKKKTFGVDLSPLLNLSSAEAIAKSKDQVQLAIKAMRDAYRALSPEASKPPVTGQAPAYLQAQLANYQAALARLTG</sequence>
<evidence type="ECO:0000256" key="1">
    <source>
        <dbReference type="SAM" id="MobiDB-lite"/>
    </source>
</evidence>
<dbReference type="PANTHER" id="PTHR35580:SF1">
    <property type="entry name" value="PHYTASE-LIKE DOMAIN-CONTAINING PROTEIN"/>
    <property type="match status" value="1"/>
</dbReference>
<evidence type="ECO:0000313" key="2">
    <source>
        <dbReference type="EMBL" id="SJM63785.1"/>
    </source>
</evidence>
<gene>
    <name evidence="2" type="ORF">FM111_09875</name>
</gene>
<protein>
    <submittedName>
        <fullName evidence="2">Regulatory protein FlaEY</fullName>
    </submittedName>
</protein>